<evidence type="ECO:0000313" key="4">
    <source>
        <dbReference type="Proteomes" id="UP000766904"/>
    </source>
</evidence>
<dbReference type="EMBL" id="PHNJ01000001">
    <property type="protein sequence ID" value="TYL40208.1"/>
    <property type="molecule type" value="Genomic_DNA"/>
</dbReference>
<name>A0A8J8TS42_9EURY</name>
<evidence type="ECO:0000259" key="1">
    <source>
        <dbReference type="Pfam" id="PF08350"/>
    </source>
</evidence>
<dbReference type="AlphaFoldDB" id="A0A8J8TS42"/>
<reference evidence="3" key="1">
    <citation type="submission" date="2017-11" db="EMBL/GenBank/DDBJ databases">
        <authorList>
            <person name="Kajale S.C."/>
            <person name="Sharma A."/>
        </authorList>
    </citation>
    <scope>NUCLEOTIDE SEQUENCE</scope>
    <source>
        <strain evidence="3">LS1_42</strain>
    </source>
</reference>
<feature type="domain" description="Methanogenesis regulatory protein FilR1 middle" evidence="1">
    <location>
        <begin position="90"/>
        <end position="218"/>
    </location>
</feature>
<dbReference type="InterPro" id="IPR057527">
    <property type="entry name" value="HVO_A0261-like_N"/>
</dbReference>
<keyword evidence="4" id="KW-1185">Reference proteome</keyword>
<dbReference type="Proteomes" id="UP000766904">
    <property type="component" value="Unassembled WGS sequence"/>
</dbReference>
<feature type="domain" description="HVO-A0261-like N-terminal" evidence="2">
    <location>
        <begin position="3"/>
        <end position="52"/>
    </location>
</feature>
<organism evidence="3 4">
    <name type="scientific">Natronococcus pandeyae</name>
    <dbReference type="NCBI Taxonomy" id="2055836"/>
    <lineage>
        <taxon>Archaea</taxon>
        <taxon>Methanobacteriati</taxon>
        <taxon>Methanobacteriota</taxon>
        <taxon>Stenosarchaea group</taxon>
        <taxon>Halobacteria</taxon>
        <taxon>Halobacteriales</taxon>
        <taxon>Natrialbaceae</taxon>
        <taxon>Natronococcus</taxon>
    </lineage>
</organism>
<dbReference type="Pfam" id="PF25213">
    <property type="entry name" value="HVO_A0261_N"/>
    <property type="match status" value="1"/>
</dbReference>
<evidence type="ECO:0000259" key="2">
    <source>
        <dbReference type="Pfam" id="PF25213"/>
    </source>
</evidence>
<evidence type="ECO:0000313" key="3">
    <source>
        <dbReference type="EMBL" id="TYL40208.1"/>
    </source>
</evidence>
<protein>
    <submittedName>
        <fullName evidence="3">Uncharacterized protein</fullName>
    </submittedName>
</protein>
<accession>A0A8J8TS42</accession>
<comment type="caution">
    <text evidence="3">The sequence shown here is derived from an EMBL/GenBank/DDBJ whole genome shotgun (WGS) entry which is preliminary data.</text>
</comment>
<sequence length="223" mass="24799">MKSLSVSRSTVDRAISELRGVDCIHRSGSAYRSTEIGRIALEEYASYTDRMQSLEEATPVIKSLPRDSVTPGLFSREASVETANPRRPLHIFDRLSAVLESAKRFRGTVPVALAPYFEVIRTSAAEHGIDVELTVDAVLYDDLQTESRTSIERLERSKTVRLVTSDVATSYAVWIAETSTQTYAGIIVYDQGRVEGMIVNSTPAATEWALNQYREFKKRGESG</sequence>
<dbReference type="InterPro" id="IPR013561">
    <property type="entry name" value="FilR1_middle_dom"/>
</dbReference>
<gene>
    <name evidence="3" type="ORF">CV102_01095</name>
</gene>
<dbReference type="Pfam" id="PF08350">
    <property type="entry name" value="FilR1_middle"/>
    <property type="match status" value="1"/>
</dbReference>
<proteinExistence type="predicted"/>